<gene>
    <name evidence="3" type="ORF">ACFPP6_15755</name>
</gene>
<evidence type="ECO:0000259" key="2">
    <source>
        <dbReference type="Pfam" id="PF12158"/>
    </source>
</evidence>
<reference evidence="4" key="1">
    <citation type="journal article" date="2019" name="Int. J. Syst. Evol. Microbiol.">
        <title>The Global Catalogue of Microorganisms (GCM) 10K type strain sequencing project: providing services to taxonomists for standard genome sequencing and annotation.</title>
        <authorList>
            <consortium name="The Broad Institute Genomics Platform"/>
            <consortium name="The Broad Institute Genome Sequencing Center for Infectious Disease"/>
            <person name="Wu L."/>
            <person name="Ma J."/>
        </authorList>
    </citation>
    <scope>NUCLEOTIDE SEQUENCE [LARGE SCALE GENOMIC DNA]</scope>
    <source>
        <strain evidence="4">CGMCC 4.1641</strain>
    </source>
</reference>
<dbReference type="EMBL" id="JBHSKJ010000008">
    <property type="protein sequence ID" value="MFC5146120.1"/>
    <property type="molecule type" value="Genomic_DNA"/>
</dbReference>
<accession>A0ABW0A093</accession>
<dbReference type="InterPro" id="IPR021994">
    <property type="entry name" value="DUF3592"/>
</dbReference>
<dbReference type="Pfam" id="PF12158">
    <property type="entry name" value="DUF3592"/>
    <property type="match status" value="1"/>
</dbReference>
<dbReference type="RefSeq" id="WP_382042584.1">
    <property type="nucleotide sequence ID" value="NZ_JBHSKJ010000008.1"/>
</dbReference>
<sequence length="129" mass="14296">MITAAGLIGLGALPAYFLHRLLTVFKVMRYGLKAEAECVEVQVSSGREDTSYHHVFEFDAADGRRIRFSEDVSQGIQRGYRTVVHYHPANPERTATIASREDLAPILLPAFGLLVTGFLWIAFLPAAFS</sequence>
<dbReference type="Proteomes" id="UP001596222">
    <property type="component" value="Unassembled WGS sequence"/>
</dbReference>
<proteinExistence type="predicted"/>
<keyword evidence="4" id="KW-1185">Reference proteome</keyword>
<organism evidence="3 4">
    <name type="scientific">Streptomyces aureoversilis</name>
    <dbReference type="NCBI Taxonomy" id="67277"/>
    <lineage>
        <taxon>Bacteria</taxon>
        <taxon>Bacillati</taxon>
        <taxon>Actinomycetota</taxon>
        <taxon>Actinomycetes</taxon>
        <taxon>Kitasatosporales</taxon>
        <taxon>Streptomycetaceae</taxon>
        <taxon>Streptomyces</taxon>
    </lineage>
</organism>
<comment type="caution">
    <text evidence="3">The sequence shown here is derived from an EMBL/GenBank/DDBJ whole genome shotgun (WGS) entry which is preliminary data.</text>
</comment>
<protein>
    <submittedName>
        <fullName evidence="3">DUF3592 domain-containing protein</fullName>
    </submittedName>
</protein>
<feature type="transmembrane region" description="Helical" evidence="1">
    <location>
        <begin position="106"/>
        <end position="128"/>
    </location>
</feature>
<keyword evidence="1" id="KW-0472">Membrane</keyword>
<evidence type="ECO:0000313" key="3">
    <source>
        <dbReference type="EMBL" id="MFC5146120.1"/>
    </source>
</evidence>
<feature type="domain" description="DUF3592" evidence="2">
    <location>
        <begin position="39"/>
        <end position="94"/>
    </location>
</feature>
<name>A0ABW0A093_9ACTN</name>
<evidence type="ECO:0000256" key="1">
    <source>
        <dbReference type="SAM" id="Phobius"/>
    </source>
</evidence>
<keyword evidence="1" id="KW-1133">Transmembrane helix</keyword>
<evidence type="ECO:0000313" key="4">
    <source>
        <dbReference type="Proteomes" id="UP001596222"/>
    </source>
</evidence>
<keyword evidence="1" id="KW-0812">Transmembrane</keyword>